<dbReference type="InterPro" id="IPR041645">
    <property type="entry name" value="ADAMTS_CR_2"/>
</dbReference>
<keyword evidence="2" id="KW-0964">Secreted</keyword>
<dbReference type="InterPro" id="IPR013273">
    <property type="entry name" value="ADAMTS/ADAMTS-like"/>
</dbReference>
<protein>
    <submittedName>
        <fullName evidence="22">A disintegrin and metalloproteinase with thrombospondin motifs 3</fullName>
    </submittedName>
</protein>
<feature type="binding site" evidence="15 17">
    <location>
        <position position="446"/>
    </location>
    <ligand>
        <name>Zn(2+)</name>
        <dbReference type="ChEBI" id="CHEBI:29105"/>
        <note>catalytic</note>
    </ligand>
</feature>
<name>A0A6F9D6C8_9ASCI</name>
<dbReference type="InterPro" id="IPR001590">
    <property type="entry name" value="Peptidase_M12B"/>
</dbReference>
<feature type="binding site" evidence="15">
    <location>
        <position position="309"/>
    </location>
    <ligand>
        <name>Ca(2+)</name>
        <dbReference type="ChEBI" id="CHEBI:29108"/>
        <label>1</label>
    </ligand>
</feature>
<evidence type="ECO:0000256" key="6">
    <source>
        <dbReference type="ARBA" id="ARBA00022729"/>
    </source>
</evidence>
<dbReference type="Pfam" id="PF01421">
    <property type="entry name" value="Reprolysin"/>
    <property type="match status" value="1"/>
</dbReference>
<dbReference type="PROSITE" id="PS50215">
    <property type="entry name" value="ADAM_MEPRO"/>
    <property type="match status" value="1"/>
</dbReference>
<feature type="compositionally biased region" description="Polar residues" evidence="18">
    <location>
        <begin position="1228"/>
        <end position="1250"/>
    </location>
</feature>
<proteinExistence type="evidence at transcript level"/>
<dbReference type="InterPro" id="IPR010909">
    <property type="entry name" value="PLAC"/>
</dbReference>
<feature type="disulfide bond" evidence="16">
    <location>
        <begin position="530"/>
        <end position="555"/>
    </location>
</feature>
<feature type="disulfide bond" evidence="16">
    <location>
        <begin position="614"/>
        <end position="652"/>
    </location>
</feature>
<dbReference type="InterPro" id="IPR050439">
    <property type="entry name" value="ADAMTS_ADAMTS-like"/>
</dbReference>
<dbReference type="Gene3D" id="2.20.100.10">
    <property type="entry name" value="Thrombospondin type-1 (TSP1) repeat"/>
    <property type="match status" value="3"/>
</dbReference>
<feature type="domain" description="PLAC" evidence="21">
    <location>
        <begin position="1080"/>
        <end position="1118"/>
    </location>
</feature>
<reference evidence="22" key="1">
    <citation type="submission" date="2020-04" db="EMBL/GenBank/DDBJ databases">
        <authorList>
            <person name="Neveu A P."/>
        </authorList>
    </citation>
    <scope>NUCLEOTIDE SEQUENCE</scope>
    <source>
        <tissue evidence="22">Whole embryo</tissue>
    </source>
</reference>
<evidence type="ECO:0000259" key="21">
    <source>
        <dbReference type="PROSITE" id="PS50900"/>
    </source>
</evidence>
<feature type="region of interest" description="Disordered" evidence="18">
    <location>
        <begin position="1181"/>
        <end position="1256"/>
    </location>
</feature>
<evidence type="ECO:0000256" key="8">
    <source>
        <dbReference type="ARBA" id="ARBA00022801"/>
    </source>
</evidence>
<feature type="disulfide bond" evidence="16">
    <location>
        <begin position="541"/>
        <end position="564"/>
    </location>
</feature>
<keyword evidence="4" id="KW-0645">Protease</keyword>
<dbReference type="EMBL" id="LR782714">
    <property type="protein sequence ID" value="CAB3219998.1"/>
    <property type="molecule type" value="mRNA"/>
</dbReference>
<feature type="binding site" evidence="15">
    <location>
        <position position="503"/>
    </location>
    <ligand>
        <name>Ca(2+)</name>
        <dbReference type="ChEBI" id="CHEBI:29108"/>
        <label>1</label>
    </ligand>
</feature>
<evidence type="ECO:0000256" key="7">
    <source>
        <dbReference type="ARBA" id="ARBA00022737"/>
    </source>
</evidence>
<feature type="binding site" evidence="15">
    <location>
        <position position="506"/>
    </location>
    <ligand>
        <name>Ca(2+)</name>
        <dbReference type="ChEBI" id="CHEBI:29108"/>
        <label>2</label>
    </ligand>
</feature>
<evidence type="ECO:0000256" key="14">
    <source>
        <dbReference type="PIRSR" id="PIRSR613273-1"/>
    </source>
</evidence>
<comment type="cofactor">
    <cofactor evidence="15">
        <name>Zn(2+)</name>
        <dbReference type="ChEBI" id="CHEBI:29105"/>
    </cofactor>
    <text evidence="15">Binds 1 zinc ion per subunit.</text>
</comment>
<dbReference type="Pfam" id="PF19030">
    <property type="entry name" value="TSP1_ADAMTS"/>
    <property type="match status" value="3"/>
</dbReference>
<feature type="signal peptide" evidence="19">
    <location>
        <begin position="1"/>
        <end position="22"/>
    </location>
</feature>
<feature type="disulfide bond" evidence="16">
    <location>
        <begin position="550"/>
        <end position="583"/>
    </location>
</feature>
<feature type="disulfide bond" evidence="16">
    <location>
        <begin position="625"/>
        <end position="637"/>
    </location>
</feature>
<keyword evidence="6 19" id="KW-0732">Signal</keyword>
<dbReference type="CDD" id="cd04273">
    <property type="entry name" value="ZnMc_ADAMTS_like"/>
    <property type="match status" value="1"/>
</dbReference>
<dbReference type="PANTHER" id="PTHR13723">
    <property type="entry name" value="ADAMTS A DISINTEGRIN AND METALLOPROTEASE WITH THROMBOSPONDIN MOTIFS PROTEASE"/>
    <property type="match status" value="1"/>
</dbReference>
<dbReference type="SUPFAM" id="SSF82895">
    <property type="entry name" value="TSP-1 type 1 repeat"/>
    <property type="match status" value="3"/>
</dbReference>
<feature type="disulfide bond" evidence="16">
    <location>
        <begin position="577"/>
        <end position="588"/>
    </location>
</feature>
<feature type="disulfide bond" evidence="16">
    <location>
        <begin position="383"/>
        <end position="430"/>
    </location>
</feature>
<feature type="binding site" evidence="15">
    <location>
        <position position="309"/>
    </location>
    <ligand>
        <name>Ca(2+)</name>
        <dbReference type="ChEBI" id="CHEBI:29108"/>
        <label>2</label>
    </ligand>
</feature>
<dbReference type="FunFam" id="2.20.100.10:FF:000007">
    <property type="entry name" value="Thrombospondin 1"/>
    <property type="match status" value="1"/>
</dbReference>
<dbReference type="GO" id="GO:0046872">
    <property type="term" value="F:metal ion binding"/>
    <property type="evidence" value="ECO:0007669"/>
    <property type="project" value="UniProtKB-KW"/>
</dbReference>
<accession>A0A6F9D6C8</accession>
<evidence type="ECO:0000259" key="20">
    <source>
        <dbReference type="PROSITE" id="PS50215"/>
    </source>
</evidence>
<evidence type="ECO:0000256" key="17">
    <source>
        <dbReference type="PROSITE-ProRule" id="PRU00276"/>
    </source>
</evidence>
<dbReference type="GO" id="GO:0004222">
    <property type="term" value="F:metalloendopeptidase activity"/>
    <property type="evidence" value="ECO:0007669"/>
    <property type="project" value="InterPro"/>
</dbReference>
<dbReference type="InterPro" id="IPR010294">
    <property type="entry name" value="ADAMTS_spacer1"/>
</dbReference>
<dbReference type="InterPro" id="IPR002870">
    <property type="entry name" value="Peptidase_M12B_N"/>
</dbReference>
<feature type="domain" description="Peptidase M12B" evidence="20">
    <location>
        <begin position="306"/>
        <end position="508"/>
    </location>
</feature>
<evidence type="ECO:0000256" key="16">
    <source>
        <dbReference type="PIRSR" id="PIRSR613273-3"/>
    </source>
</evidence>
<feature type="compositionally biased region" description="Polar residues" evidence="18">
    <location>
        <begin position="1181"/>
        <end position="1191"/>
    </location>
</feature>
<dbReference type="GO" id="GO:0007229">
    <property type="term" value="P:integrin-mediated signaling pathway"/>
    <property type="evidence" value="ECO:0007669"/>
    <property type="project" value="UniProtKB-KW"/>
</dbReference>
<evidence type="ECO:0000256" key="1">
    <source>
        <dbReference type="ARBA" id="ARBA00004498"/>
    </source>
</evidence>
<feature type="disulfide bond" evidence="16">
    <location>
        <begin position="610"/>
        <end position="647"/>
    </location>
</feature>
<keyword evidence="11" id="KW-0865">Zymogen</keyword>
<evidence type="ECO:0000256" key="3">
    <source>
        <dbReference type="ARBA" id="ARBA00022530"/>
    </source>
</evidence>
<dbReference type="Pfam" id="PF05986">
    <property type="entry name" value="ADAMTS_spacer1"/>
    <property type="match status" value="1"/>
</dbReference>
<dbReference type="GO" id="GO:0030198">
    <property type="term" value="P:extracellular matrix organization"/>
    <property type="evidence" value="ECO:0007669"/>
    <property type="project" value="InterPro"/>
</dbReference>
<keyword evidence="9 15" id="KW-0862">Zinc</keyword>
<evidence type="ECO:0000256" key="10">
    <source>
        <dbReference type="ARBA" id="ARBA00023049"/>
    </source>
</evidence>
<dbReference type="Gene3D" id="2.60.120.830">
    <property type="match status" value="1"/>
</dbReference>
<dbReference type="Gene3D" id="3.40.390.10">
    <property type="entry name" value="Collagenase (Catalytic Domain)"/>
    <property type="match status" value="1"/>
</dbReference>
<sequence length="1367" mass="152935">MKSAVHLVLLAFLICLLKEVAGVLHGATIEDLENMFTEYEIVHPALVTADGDFISHNIRNAPTIPSSARRRRSVDDIETIVVAIGDGSISRAPNNTIDVRNDTMPFEANITTSHWRHNGFNEARRFPTRTVHVEPTDSSDEPPPRLIHFSVTAFGSRMRISVETKEHLIAPGAKSVRFTPDGEMIEKDISSDCLYFGTVSQLPDSAVAISNCEGLAGLIKTGKEEFFIEPLETHDNPSKPQRHVIYRRAASIKSENEGKRMEGHRRTERDVTDSLGGAVSKMTSQALNVDREEHSRSKRHSKRNAYNMEVMLVADYEVVRFHGSEHVENYLLTLMNIVDEIYHDDSLGLHINIILSRIYQLDARRSNRLIIPKQASTSLMNVCKWANDIFKKDPPSNNRRPDNSIFLTRRTFGPAGYAHVTAMCDRLRSCSLNHEDGFSSAFVIAHETGHVLGMDHDGEGNKCGDETSMGSIMAPLVQAAFHRYHWSRCSQQELLANIGDFRCLMDDPHMPHWGPTPLYPGIRYSVDDQCRFDFGQGYRRCTAFPNVDFCKTLWCSHADNPHFCKTKKGPPVDGTECGDNMWCFKSHCVRRDSNQVVDGNWGPWSTYGECSRTCGTGVMYRTRKCNNPPPSNNGRNCVGQNMDPDLCNTRPCPEGRDYRAEQCMYSNGVTINNRRHKWLPYENPKEFLKCQLFCVSKKTDMVVSMGDIVADGTSCSYDDPHGICIRGECVNVGCDKVIGSPLREDACGVCSGNGRDCRNITGDLAKKTKRKLNHYMKMYKIPRGARHIRISEIRISNNSNMFALKNRNDRRYFLNGRGSRVSEGDFPYRVVNAGTVWTYDSIDDVETLAAPGPVNADIILMILIQRRTMRVGIRYSYIMHVNNVPRPRDTYRYVIRKWTSCSVSCGNGMRSSRYGCRSTIGERWVNKRKCSGRTPKPTIQPCSSPCDLIRWHTGSWEECSRSCGVPGIKRRAVSCRRTNNYGVAESIPDAYCLSQPRPDTQQSCTKPACPASWRYGNWSECSTTCGEGIQRRQVICRGRSRLVSANECLGDRPSDVQHCQVTECQRITTTQAPVRSTIAEAAPCTTDQSIFCRLDAITSYCDITGYRKLCCRSCEKHQRQNGVTSRSGQSSAGRPLSVAISNLFSNGTLNGNNETSLESNATGIPSIHGEIFVHPQVLQFPTSASESQDQGAQDVDEETAMESSEDYDDDPEDSEFSEVIQTLAPRNDTLSTPVSMVTNNGSRISASNDGATAGRRKRDVTSVVRSWGRCDVKICGIGKRRPIYGCWDVAQLAWMTSSACKLPVTSQSMCVVPCYQSGLPAVNGGAMTFNSRLSCREVRKDGRGPRTHPHRCNYRRLPSAKLKTRGT</sequence>
<dbReference type="InterPro" id="IPR024079">
    <property type="entry name" value="MetalloPept_cat_dom_sf"/>
</dbReference>
<keyword evidence="15" id="KW-0106">Calcium</keyword>
<dbReference type="InterPro" id="IPR000884">
    <property type="entry name" value="TSP1_rpt"/>
</dbReference>
<feature type="binding site" evidence="15 17">
    <location>
        <position position="456"/>
    </location>
    <ligand>
        <name>Zn(2+)</name>
        <dbReference type="ChEBI" id="CHEBI:29105"/>
        <note>catalytic</note>
    </ligand>
</feature>
<dbReference type="FunFam" id="3.40.1620.60:FF:000001">
    <property type="entry name" value="A disintegrin and metalloproteinase with thrombospondin motifs 3"/>
    <property type="match status" value="1"/>
</dbReference>
<evidence type="ECO:0000256" key="5">
    <source>
        <dbReference type="ARBA" id="ARBA00022723"/>
    </source>
</evidence>
<feature type="disulfide bond" evidence="16">
    <location>
        <begin position="463"/>
        <end position="489"/>
    </location>
</feature>
<evidence type="ECO:0000256" key="2">
    <source>
        <dbReference type="ARBA" id="ARBA00022525"/>
    </source>
</evidence>
<feature type="binding site" evidence="15 17">
    <location>
        <position position="450"/>
    </location>
    <ligand>
        <name>Zn(2+)</name>
        <dbReference type="ChEBI" id="CHEBI:29105"/>
        <note>catalytic</note>
    </ligand>
</feature>
<evidence type="ECO:0000256" key="18">
    <source>
        <dbReference type="SAM" id="MobiDB-lite"/>
    </source>
</evidence>
<dbReference type="InterPro" id="IPR036383">
    <property type="entry name" value="TSP1_rpt_sf"/>
</dbReference>
<feature type="region of interest" description="Disordered" evidence="18">
    <location>
        <begin position="255"/>
        <end position="302"/>
    </location>
</feature>
<feature type="chain" id="PRO_5026207478" evidence="19">
    <location>
        <begin position="23"/>
        <end position="1367"/>
    </location>
</feature>
<keyword evidence="13" id="KW-0325">Glycoprotein</keyword>
<organism evidence="22">
    <name type="scientific">Phallusia mammillata</name>
    <dbReference type="NCBI Taxonomy" id="59560"/>
    <lineage>
        <taxon>Eukaryota</taxon>
        <taxon>Metazoa</taxon>
        <taxon>Chordata</taxon>
        <taxon>Tunicata</taxon>
        <taxon>Ascidiacea</taxon>
        <taxon>Phlebobranchia</taxon>
        <taxon>Ascidiidae</taxon>
        <taxon>Phallusia</taxon>
    </lineage>
</organism>
<evidence type="ECO:0000256" key="13">
    <source>
        <dbReference type="ARBA" id="ARBA00023180"/>
    </source>
</evidence>
<evidence type="ECO:0000256" key="9">
    <source>
        <dbReference type="ARBA" id="ARBA00022833"/>
    </source>
</evidence>
<dbReference type="PRINTS" id="PR01857">
    <property type="entry name" value="ADAMTSFAMILY"/>
</dbReference>
<comment type="subcellular location">
    <subcellularLocation>
        <location evidence="1">Secreted</location>
        <location evidence="1">Extracellular space</location>
        <location evidence="1">Extracellular matrix</location>
    </subcellularLocation>
</comment>
<dbReference type="Pfam" id="PF17771">
    <property type="entry name" value="ADAMTS_CR_2"/>
    <property type="match status" value="1"/>
</dbReference>
<keyword evidence="22" id="KW-0401">Integrin</keyword>
<keyword evidence="10" id="KW-0482">Metalloprotease</keyword>
<evidence type="ECO:0000313" key="22">
    <source>
        <dbReference type="EMBL" id="CAB3219998.1"/>
    </source>
</evidence>
<dbReference type="SMART" id="SM00209">
    <property type="entry name" value="TSP1"/>
    <property type="match status" value="4"/>
</dbReference>
<feature type="disulfide bond" evidence="16">
    <location>
        <begin position="424"/>
        <end position="503"/>
    </location>
</feature>
<keyword evidence="8" id="KW-0378">Hydrolase</keyword>
<dbReference type="PROSITE" id="PS50900">
    <property type="entry name" value="PLAC"/>
    <property type="match status" value="1"/>
</dbReference>
<comment type="caution">
    <text evidence="17">Lacks conserved residue(s) required for the propagation of feature annotation.</text>
</comment>
<dbReference type="SUPFAM" id="SSF55486">
    <property type="entry name" value="Metalloproteases ('zincins'), catalytic domain"/>
    <property type="match status" value="1"/>
</dbReference>
<keyword evidence="5 15" id="KW-0479">Metal-binding</keyword>
<feature type="compositionally biased region" description="Basic and acidic residues" evidence="18">
    <location>
        <begin position="255"/>
        <end position="272"/>
    </location>
</feature>
<feature type="binding site" evidence="15">
    <location>
        <position position="402"/>
    </location>
    <ligand>
        <name>Ca(2+)</name>
        <dbReference type="ChEBI" id="CHEBI:29108"/>
        <label>1</label>
    </ligand>
</feature>
<dbReference type="PROSITE" id="PS50092">
    <property type="entry name" value="TSP1"/>
    <property type="match status" value="4"/>
</dbReference>
<evidence type="ECO:0000256" key="19">
    <source>
        <dbReference type="SAM" id="SignalP"/>
    </source>
</evidence>
<feature type="binding site" evidence="15">
    <location>
        <position position="506"/>
    </location>
    <ligand>
        <name>Ca(2+)</name>
        <dbReference type="ChEBI" id="CHEBI:29108"/>
        <label>1</label>
    </ligand>
</feature>
<evidence type="ECO:0000256" key="12">
    <source>
        <dbReference type="ARBA" id="ARBA00023157"/>
    </source>
</evidence>
<evidence type="ECO:0000256" key="4">
    <source>
        <dbReference type="ARBA" id="ARBA00022670"/>
    </source>
</evidence>
<dbReference type="Pfam" id="PF00090">
    <property type="entry name" value="TSP_1"/>
    <property type="match status" value="1"/>
</dbReference>
<dbReference type="Gene3D" id="3.40.1620.60">
    <property type="match status" value="1"/>
</dbReference>
<evidence type="ECO:0000256" key="15">
    <source>
        <dbReference type="PIRSR" id="PIRSR613273-2"/>
    </source>
</evidence>
<evidence type="ECO:0000256" key="11">
    <source>
        <dbReference type="ARBA" id="ARBA00023145"/>
    </source>
</evidence>
<keyword evidence="12 16" id="KW-1015">Disulfide bond</keyword>
<dbReference type="Pfam" id="PF01562">
    <property type="entry name" value="Pep_M12B_propep"/>
    <property type="match status" value="1"/>
</dbReference>
<feature type="compositionally biased region" description="Acidic residues" evidence="18">
    <location>
        <begin position="1194"/>
        <end position="1216"/>
    </location>
</feature>
<gene>
    <name evidence="22" type="primary">Adamts3</name>
</gene>
<dbReference type="PANTHER" id="PTHR13723:SF304">
    <property type="entry name" value="A DISINTEGRIN AND METALLOPROTEINASE WITH THROMBOSPONDIN MOTIFS 2-LIKE PROTEIN"/>
    <property type="match status" value="1"/>
</dbReference>
<dbReference type="FunFam" id="2.20.100.10:FF:000005">
    <property type="entry name" value="ADAM metallopeptidase with thrombospondin type 1 motif 9"/>
    <property type="match status" value="1"/>
</dbReference>
<feature type="active site" evidence="14 17">
    <location>
        <position position="447"/>
    </location>
</feature>
<keyword evidence="3" id="KW-0272">Extracellular matrix</keyword>
<dbReference type="GO" id="GO:0006508">
    <property type="term" value="P:proteolysis"/>
    <property type="evidence" value="ECO:0007669"/>
    <property type="project" value="UniProtKB-KW"/>
</dbReference>
<dbReference type="GO" id="GO:0031012">
    <property type="term" value="C:extracellular matrix"/>
    <property type="evidence" value="ECO:0007669"/>
    <property type="project" value="TreeGrafter"/>
</dbReference>
<keyword evidence="7" id="KW-0677">Repeat</keyword>